<proteinExistence type="predicted"/>
<keyword evidence="1" id="KW-1133">Transmembrane helix</keyword>
<keyword evidence="1" id="KW-0812">Transmembrane</keyword>
<keyword evidence="3" id="KW-1185">Reference proteome</keyword>
<gene>
    <name evidence="2" type="primary">NCL1_17152</name>
    <name evidence="2" type="ORF">TNCT_241441</name>
</gene>
<organism evidence="2 3">
    <name type="scientific">Trichonephila clavata</name>
    <name type="common">Joro spider</name>
    <name type="synonym">Nephila clavata</name>
    <dbReference type="NCBI Taxonomy" id="2740835"/>
    <lineage>
        <taxon>Eukaryota</taxon>
        <taxon>Metazoa</taxon>
        <taxon>Ecdysozoa</taxon>
        <taxon>Arthropoda</taxon>
        <taxon>Chelicerata</taxon>
        <taxon>Arachnida</taxon>
        <taxon>Araneae</taxon>
        <taxon>Araneomorphae</taxon>
        <taxon>Entelegynae</taxon>
        <taxon>Araneoidea</taxon>
        <taxon>Nephilidae</taxon>
        <taxon>Trichonephila</taxon>
    </lineage>
</organism>
<name>A0A8X6H390_TRICU</name>
<evidence type="ECO:0000313" key="2">
    <source>
        <dbReference type="EMBL" id="GFR16456.1"/>
    </source>
</evidence>
<feature type="transmembrane region" description="Helical" evidence="1">
    <location>
        <begin position="12"/>
        <end position="40"/>
    </location>
</feature>
<keyword evidence="1" id="KW-0472">Membrane</keyword>
<reference evidence="2" key="1">
    <citation type="submission" date="2020-07" db="EMBL/GenBank/DDBJ databases">
        <title>Multicomponent nature underlies the extraordinary mechanical properties of spider dragline silk.</title>
        <authorList>
            <person name="Kono N."/>
            <person name="Nakamura H."/>
            <person name="Mori M."/>
            <person name="Yoshida Y."/>
            <person name="Ohtoshi R."/>
            <person name="Malay A.D."/>
            <person name="Moran D.A.P."/>
            <person name="Tomita M."/>
            <person name="Numata K."/>
            <person name="Arakawa K."/>
        </authorList>
    </citation>
    <scope>NUCLEOTIDE SEQUENCE</scope>
</reference>
<comment type="caution">
    <text evidence="2">The sequence shown here is derived from an EMBL/GenBank/DDBJ whole genome shotgun (WGS) entry which is preliminary data.</text>
</comment>
<dbReference type="EMBL" id="BMAO01037252">
    <property type="protein sequence ID" value="GFR16456.1"/>
    <property type="molecule type" value="Genomic_DNA"/>
</dbReference>
<protein>
    <submittedName>
        <fullName evidence="2">Uncharacterized protein</fullName>
    </submittedName>
</protein>
<sequence length="158" mass="18152">MIMEDNAANIRFYIFLAIMTSPIIVFKMGVINATVLYLLIPNSRNRPFLHYLWTTAIEVTEIIMKYIVEIADLFTLYTYALVISDVKADAFPYFESILGLQLSFMLNKFLLNGFSVDLEGIARTKSVSLKLLFIPLPFEVLYFNLFNLKCIKLAASLR</sequence>
<evidence type="ECO:0000313" key="3">
    <source>
        <dbReference type="Proteomes" id="UP000887116"/>
    </source>
</evidence>
<evidence type="ECO:0000256" key="1">
    <source>
        <dbReference type="SAM" id="Phobius"/>
    </source>
</evidence>
<dbReference type="AlphaFoldDB" id="A0A8X6H390"/>
<dbReference type="Proteomes" id="UP000887116">
    <property type="component" value="Unassembled WGS sequence"/>
</dbReference>
<accession>A0A8X6H390</accession>